<name>A0A3Q8X660_9BACL</name>
<dbReference type="AlphaFoldDB" id="A0A3Q8X660"/>
<protein>
    <submittedName>
        <fullName evidence="1">2-phosphoglycerate kinase</fullName>
    </submittedName>
</protein>
<dbReference type="InterPro" id="IPR027417">
    <property type="entry name" value="P-loop_NTPase"/>
</dbReference>
<keyword evidence="1" id="KW-0418">Kinase</keyword>
<keyword evidence="1" id="KW-0808">Transferase</keyword>
<keyword evidence="2" id="KW-1185">Reference proteome</keyword>
<evidence type="ECO:0000313" key="1">
    <source>
        <dbReference type="EMBL" id="AZN41409.1"/>
    </source>
</evidence>
<dbReference type="EMBL" id="CP034437">
    <property type="protein sequence ID" value="AZN41409.1"/>
    <property type="molecule type" value="Genomic_DNA"/>
</dbReference>
<dbReference type="KEGG" id="palb:EJC50_18315"/>
<dbReference type="GO" id="GO:0016301">
    <property type="term" value="F:kinase activity"/>
    <property type="evidence" value="ECO:0007669"/>
    <property type="project" value="UniProtKB-KW"/>
</dbReference>
<dbReference type="OrthoDB" id="9788481at2"/>
<dbReference type="Proteomes" id="UP000272528">
    <property type="component" value="Chromosome"/>
</dbReference>
<organism evidence="1 2">
    <name type="scientific">Paenibacillus albus</name>
    <dbReference type="NCBI Taxonomy" id="2495582"/>
    <lineage>
        <taxon>Bacteria</taxon>
        <taxon>Bacillati</taxon>
        <taxon>Bacillota</taxon>
        <taxon>Bacilli</taxon>
        <taxon>Bacillales</taxon>
        <taxon>Paenibacillaceae</taxon>
        <taxon>Paenibacillus</taxon>
    </lineage>
</organism>
<dbReference type="RefSeq" id="WP_126017116.1">
    <property type="nucleotide sequence ID" value="NZ_CP034437.1"/>
</dbReference>
<accession>A0A3Q8X660</accession>
<gene>
    <name evidence="1" type="ORF">EJC50_18315</name>
</gene>
<reference evidence="2" key="1">
    <citation type="submission" date="2018-12" db="EMBL/GenBank/DDBJ databases">
        <title>Genome sequence of Peanibacillus sp.</title>
        <authorList>
            <person name="Subramani G."/>
            <person name="Srinivasan S."/>
            <person name="Kim M.K."/>
        </authorList>
    </citation>
    <scope>NUCLEOTIDE SEQUENCE [LARGE SCALE GENOMIC DNA]</scope>
    <source>
        <strain evidence="2">18JY67-1</strain>
    </source>
</reference>
<evidence type="ECO:0000313" key="2">
    <source>
        <dbReference type="Proteomes" id="UP000272528"/>
    </source>
</evidence>
<sequence length="194" mass="22458">MIILLSGNSQTGKTYMAQNLLETYKIPYYSIDHLKMGIYRANASCGFTPMDSNKHIGDHLWPIVKGIIMTAIENHQSLCMEGCYIFPHYLQELEQSYLDNIIPVFLGYSNRYITENYEEKILKYRDIIEVRGELTPEDTSAATIEEYLKENDVFRRSCAAAGEKFFEIDRSYEDEISHVYAYIANRSGKKIGFK</sequence>
<dbReference type="Gene3D" id="3.40.50.300">
    <property type="entry name" value="P-loop containing nucleotide triphosphate hydrolases"/>
    <property type="match status" value="1"/>
</dbReference>
<proteinExistence type="predicted"/>
<dbReference type="SUPFAM" id="SSF52540">
    <property type="entry name" value="P-loop containing nucleoside triphosphate hydrolases"/>
    <property type="match status" value="1"/>
</dbReference>